<dbReference type="RefSeq" id="XP_027620772.1">
    <property type="nucleotide sequence ID" value="XM_027764971.1"/>
</dbReference>
<dbReference type="GeneID" id="38786776"/>
<evidence type="ECO:0000313" key="1">
    <source>
        <dbReference type="EMBL" id="GBE89859.1"/>
    </source>
</evidence>
<dbReference type="Proteomes" id="UP000287166">
    <property type="component" value="Unassembled WGS sequence"/>
</dbReference>
<dbReference type="AlphaFoldDB" id="A0A401H646"/>
<accession>A0A401H646</accession>
<proteinExistence type="predicted"/>
<evidence type="ECO:0000313" key="2">
    <source>
        <dbReference type="Proteomes" id="UP000287166"/>
    </source>
</evidence>
<dbReference type="InParanoid" id="A0A401H646"/>
<protein>
    <submittedName>
        <fullName evidence="1">Uncharacterized protein</fullName>
    </submittedName>
</protein>
<keyword evidence="2" id="KW-1185">Reference proteome</keyword>
<reference evidence="1 2" key="1">
    <citation type="journal article" date="2018" name="Sci. Rep.">
        <title>Genome sequence of the cauliflower mushroom Sparassis crispa (Hanabiratake) and its association with beneficial usage.</title>
        <authorList>
            <person name="Kiyama R."/>
            <person name="Furutani Y."/>
            <person name="Kawaguchi K."/>
            <person name="Nakanishi T."/>
        </authorList>
    </citation>
    <scope>NUCLEOTIDE SEQUENCE [LARGE SCALE GENOMIC DNA]</scope>
</reference>
<organism evidence="1 2">
    <name type="scientific">Sparassis crispa</name>
    <dbReference type="NCBI Taxonomy" id="139825"/>
    <lineage>
        <taxon>Eukaryota</taxon>
        <taxon>Fungi</taxon>
        <taxon>Dikarya</taxon>
        <taxon>Basidiomycota</taxon>
        <taxon>Agaricomycotina</taxon>
        <taxon>Agaricomycetes</taxon>
        <taxon>Polyporales</taxon>
        <taxon>Sparassidaceae</taxon>
        <taxon>Sparassis</taxon>
    </lineage>
</organism>
<sequence length="134" mass="15357">MNPWNKLKSYCCAVVYIMMRKKRTPNFEQFTVLEETTDGINYNHYIVPWTRNIVWHTEYASVGNKVSAWTSFYTASTTDVGDKDVPSFDLSELCGPTSDIPDDDEDVDLFDLDPRYLENVEKWCRGSSTSGMGS</sequence>
<dbReference type="EMBL" id="BFAD01000017">
    <property type="protein sequence ID" value="GBE89859.1"/>
    <property type="molecule type" value="Genomic_DNA"/>
</dbReference>
<gene>
    <name evidence="1" type="ORF">SCP_1701850</name>
</gene>
<name>A0A401H646_9APHY</name>
<comment type="caution">
    <text evidence="1">The sequence shown here is derived from an EMBL/GenBank/DDBJ whole genome shotgun (WGS) entry which is preliminary data.</text>
</comment>